<dbReference type="PANTHER" id="PTHR47117">
    <property type="entry name" value="STAR-RELATED LIPID TRANSFER PROTEIN 9"/>
    <property type="match status" value="1"/>
</dbReference>
<keyword evidence="1 3" id="KW-0547">Nucleotide-binding</keyword>
<keyword evidence="9" id="KW-1185">Reference proteome</keyword>
<accession>A0A443SL11</accession>
<feature type="binding site" evidence="3">
    <location>
        <begin position="200"/>
        <end position="207"/>
    </location>
    <ligand>
        <name>ATP</name>
        <dbReference type="ChEBI" id="CHEBI:30616"/>
    </ligand>
</feature>
<name>A0A443SL11_9ACAR</name>
<dbReference type="PROSITE" id="PS00411">
    <property type="entry name" value="KINESIN_MOTOR_1"/>
    <property type="match status" value="1"/>
</dbReference>
<reference evidence="8 9" key="1">
    <citation type="journal article" date="2018" name="Gigascience">
        <title>Genomes of trombidid mites reveal novel predicted allergens and laterally-transferred genes associated with secondary metabolism.</title>
        <authorList>
            <person name="Dong X."/>
            <person name="Chaisiri K."/>
            <person name="Xia D."/>
            <person name="Armstrong S.D."/>
            <person name="Fang Y."/>
            <person name="Donnelly M.J."/>
            <person name="Kadowaki T."/>
            <person name="McGarry J.W."/>
            <person name="Darby A.C."/>
            <person name="Makepeace B.L."/>
        </authorList>
    </citation>
    <scope>NUCLEOTIDE SEQUENCE [LARGE SCALE GENOMIC DNA]</scope>
    <source>
        <strain evidence="8">UoL-UT</strain>
    </source>
</reference>
<dbReference type="SUPFAM" id="SSF52540">
    <property type="entry name" value="P-loop containing nucleoside triphosphate hydrolases"/>
    <property type="match status" value="1"/>
</dbReference>
<keyword evidence="3 4" id="KW-0505">Motor protein</keyword>
<evidence type="ECO:0000256" key="2">
    <source>
        <dbReference type="ARBA" id="ARBA00022840"/>
    </source>
</evidence>
<dbReference type="GO" id="GO:0007018">
    <property type="term" value="P:microtubule-based movement"/>
    <property type="evidence" value="ECO:0007669"/>
    <property type="project" value="InterPro"/>
</dbReference>
<dbReference type="EMBL" id="NCKV01001506">
    <property type="protein sequence ID" value="RWS28221.1"/>
    <property type="molecule type" value="Genomic_DNA"/>
</dbReference>
<feature type="compositionally biased region" description="Basic and acidic residues" evidence="6">
    <location>
        <begin position="85"/>
        <end position="100"/>
    </location>
</feature>
<dbReference type="PROSITE" id="PS50067">
    <property type="entry name" value="KINESIN_MOTOR_2"/>
    <property type="match status" value="1"/>
</dbReference>
<evidence type="ECO:0000256" key="5">
    <source>
        <dbReference type="SAM" id="Coils"/>
    </source>
</evidence>
<feature type="domain" description="Kinesin motor" evidence="7">
    <location>
        <begin position="114"/>
        <end position="448"/>
    </location>
</feature>
<evidence type="ECO:0000313" key="8">
    <source>
        <dbReference type="EMBL" id="RWS28221.1"/>
    </source>
</evidence>
<protein>
    <recommendedName>
        <fullName evidence="4">Kinesin-like protein</fullName>
    </recommendedName>
</protein>
<feature type="coiled-coil region" evidence="5">
    <location>
        <begin position="473"/>
        <end position="524"/>
    </location>
</feature>
<dbReference type="InterPro" id="IPR001752">
    <property type="entry name" value="Kinesin_motor_dom"/>
</dbReference>
<dbReference type="STRING" id="299467.A0A443SL11"/>
<dbReference type="InterPro" id="IPR027417">
    <property type="entry name" value="P-loop_NTPase"/>
</dbReference>
<evidence type="ECO:0000259" key="7">
    <source>
        <dbReference type="PROSITE" id="PS50067"/>
    </source>
</evidence>
<dbReference type="InterPro" id="IPR019821">
    <property type="entry name" value="Kinesin_motor_CS"/>
</dbReference>
<dbReference type="Pfam" id="PF00225">
    <property type="entry name" value="Kinesin"/>
    <property type="match status" value="1"/>
</dbReference>
<evidence type="ECO:0000313" key="9">
    <source>
        <dbReference type="Proteomes" id="UP000288716"/>
    </source>
</evidence>
<dbReference type="PRINTS" id="PR00380">
    <property type="entry name" value="KINESINHEAVY"/>
</dbReference>
<evidence type="ECO:0000256" key="6">
    <source>
        <dbReference type="SAM" id="MobiDB-lite"/>
    </source>
</evidence>
<feature type="compositionally biased region" description="Low complexity" evidence="6">
    <location>
        <begin position="102"/>
        <end position="111"/>
    </location>
</feature>
<evidence type="ECO:0000256" key="3">
    <source>
        <dbReference type="PROSITE-ProRule" id="PRU00283"/>
    </source>
</evidence>
<gene>
    <name evidence="8" type="ORF">B4U80_04249</name>
</gene>
<dbReference type="GO" id="GO:0005874">
    <property type="term" value="C:microtubule"/>
    <property type="evidence" value="ECO:0007669"/>
    <property type="project" value="UniProtKB-KW"/>
</dbReference>
<dbReference type="PANTHER" id="PTHR47117:SF5">
    <property type="entry name" value="KINESIN-LIKE PROTEIN KIF14"/>
    <property type="match status" value="1"/>
</dbReference>
<keyword evidence="5" id="KW-0175">Coiled coil</keyword>
<comment type="similarity">
    <text evidence="3 4">Belongs to the TRAFAC class myosin-kinesin ATPase superfamily. Kinesin family.</text>
</comment>
<proteinExistence type="inferred from homology"/>
<dbReference type="AlphaFoldDB" id="A0A443SL11"/>
<dbReference type="GO" id="GO:0008017">
    <property type="term" value="F:microtubule binding"/>
    <property type="evidence" value="ECO:0007669"/>
    <property type="project" value="InterPro"/>
</dbReference>
<feature type="non-terminal residue" evidence="8">
    <location>
        <position position="529"/>
    </location>
</feature>
<feature type="region of interest" description="Disordered" evidence="6">
    <location>
        <begin position="81"/>
        <end position="111"/>
    </location>
</feature>
<evidence type="ECO:0000256" key="4">
    <source>
        <dbReference type="RuleBase" id="RU000394"/>
    </source>
</evidence>
<dbReference type="Proteomes" id="UP000288716">
    <property type="component" value="Unassembled WGS sequence"/>
</dbReference>
<sequence length="529" mass="59906">MPVFHSGNSTPKKQTPQRVRQTPSSMFAVQRIAARSEERNVSKAKDFSRPKRCTSPFHMSCSCPSIVEAVDRVPNAFMASLRNYDQPKKRERSVSSDRRTPRTPMSPTSTSECAVVVSVRMRPFNAKELEEPNVSSLIQMDSKSNSVYVTDANKVTRKDEFQFDNIFNGINDQEHIYNTLGKRVLEVALEGYNACLFAYGQTGSGKTYSIMGTNDSPGIIPRFGEDLFKRVSKNPNCDVEMSYFEIYNEKIHDLLSNEKKKKSLRVREDPSIGPFVENLLSRKVKCNEEFQSYISDGNKRRATAATEMNERSSRAHAICQINIIQKNVERIGNEDIDTILMSKVNIVDLAGSERASAVNATGERLKEGVSINKSLLTLGKVLTQLAERSTQPSRSAFVPYRESVLTWLLKESLGCNSRTFMLATISPVTSYIDETLSTLRYACQSRNIVNVVRVNEASSVLKIRQLMQEIKVLKEQQKEFDVWKKEKSKLGEKRELIKKYQVEVEELKHMLDVAKEKLEQKANEATSSS</sequence>
<dbReference type="OrthoDB" id="3176171at2759"/>
<dbReference type="GO" id="GO:0005524">
    <property type="term" value="F:ATP binding"/>
    <property type="evidence" value="ECO:0007669"/>
    <property type="project" value="UniProtKB-UniRule"/>
</dbReference>
<dbReference type="Gene3D" id="3.40.850.10">
    <property type="entry name" value="Kinesin motor domain"/>
    <property type="match status" value="1"/>
</dbReference>
<dbReference type="SMART" id="SM00129">
    <property type="entry name" value="KISc"/>
    <property type="match status" value="1"/>
</dbReference>
<dbReference type="GO" id="GO:0003777">
    <property type="term" value="F:microtubule motor activity"/>
    <property type="evidence" value="ECO:0007669"/>
    <property type="project" value="InterPro"/>
</dbReference>
<comment type="caution">
    <text evidence="8">The sequence shown here is derived from an EMBL/GenBank/DDBJ whole genome shotgun (WGS) entry which is preliminary data.</text>
</comment>
<organism evidence="8 9">
    <name type="scientific">Leptotrombidium deliense</name>
    <dbReference type="NCBI Taxonomy" id="299467"/>
    <lineage>
        <taxon>Eukaryota</taxon>
        <taxon>Metazoa</taxon>
        <taxon>Ecdysozoa</taxon>
        <taxon>Arthropoda</taxon>
        <taxon>Chelicerata</taxon>
        <taxon>Arachnida</taxon>
        <taxon>Acari</taxon>
        <taxon>Acariformes</taxon>
        <taxon>Trombidiformes</taxon>
        <taxon>Prostigmata</taxon>
        <taxon>Anystina</taxon>
        <taxon>Parasitengona</taxon>
        <taxon>Trombiculoidea</taxon>
        <taxon>Trombiculidae</taxon>
        <taxon>Leptotrombidium</taxon>
    </lineage>
</organism>
<keyword evidence="2 3" id="KW-0067">ATP-binding</keyword>
<keyword evidence="4" id="KW-0493">Microtubule</keyword>
<feature type="region of interest" description="Disordered" evidence="6">
    <location>
        <begin position="1"/>
        <end position="24"/>
    </location>
</feature>
<dbReference type="VEuPathDB" id="VectorBase:LDEU003818"/>
<dbReference type="InterPro" id="IPR036961">
    <property type="entry name" value="Kinesin_motor_dom_sf"/>
</dbReference>
<evidence type="ECO:0000256" key="1">
    <source>
        <dbReference type="ARBA" id="ARBA00022741"/>
    </source>
</evidence>